<feature type="chain" id="PRO_5041719865" description="ABC transporter substrate-binding protein" evidence="1">
    <location>
        <begin position="25"/>
        <end position="299"/>
    </location>
</feature>
<evidence type="ECO:0008006" key="4">
    <source>
        <dbReference type="Google" id="ProtNLM"/>
    </source>
</evidence>
<reference evidence="2" key="1">
    <citation type="submission" date="2023-08" db="EMBL/GenBank/DDBJ databases">
        <title>The draft genome of Tsukamurella strandjordii strain 050030.</title>
        <authorList>
            <person name="Zhao F."/>
            <person name="Feng Y."/>
            <person name="Zong Z."/>
        </authorList>
    </citation>
    <scope>NUCLEOTIDE SEQUENCE</scope>
    <source>
        <strain evidence="2">050030</strain>
    </source>
</reference>
<dbReference type="RefSeq" id="WP_305112689.1">
    <property type="nucleotide sequence ID" value="NZ_JAUTIX010000009.1"/>
</dbReference>
<dbReference type="Gene3D" id="3.40.190.10">
    <property type="entry name" value="Periplasmic binding protein-like II"/>
    <property type="match status" value="2"/>
</dbReference>
<sequence length="299" mass="30469">MRSPILRLGAATLLAAALAGCADAGDASDLGPRTSTGTVTLATSDDIASRIEGLIYANALRGIGTPVETRLGIGPGDAAVAAVERGEVTVAPALTGALWDRYRPGAPLPTARAAEEKDSKAQWDAQFVALSAVLPEGLGLGDPTLALDQPMLYSRPGAAPASLRDCEGLTGPVAVPQGTPTDLGGRYGCSVGPVTMVADDAAAAREVAEGRAGLAQLGTLTAAAQKLNQVADPDSTVPARAVVPLFRRDGVTVQQNKRLSAIAGELTTIDLAAMVEKVRSGEKTVEQVTDAWGADHPLH</sequence>
<dbReference type="Gene3D" id="3.40.190.120">
    <property type="entry name" value="Osmoprotection protein (prox), domain 2"/>
    <property type="match status" value="1"/>
</dbReference>
<gene>
    <name evidence="2" type="ORF">Q7X28_20270</name>
</gene>
<proteinExistence type="predicted"/>
<dbReference type="AlphaFoldDB" id="A0AA90NJS4"/>
<keyword evidence="1" id="KW-0732">Signal</keyword>
<accession>A0AA90NJS4</accession>
<dbReference type="Proteomes" id="UP001178281">
    <property type="component" value="Unassembled WGS sequence"/>
</dbReference>
<evidence type="ECO:0000256" key="1">
    <source>
        <dbReference type="SAM" id="SignalP"/>
    </source>
</evidence>
<protein>
    <recommendedName>
        <fullName evidence="4">ABC transporter substrate-binding protein</fullName>
    </recommendedName>
</protein>
<name>A0AA90NJS4_9ACTN</name>
<comment type="caution">
    <text evidence="2">The sequence shown here is derived from an EMBL/GenBank/DDBJ whole genome shotgun (WGS) entry which is preliminary data.</text>
</comment>
<evidence type="ECO:0000313" key="2">
    <source>
        <dbReference type="EMBL" id="MDP0400258.1"/>
    </source>
</evidence>
<dbReference type="PROSITE" id="PS51257">
    <property type="entry name" value="PROKAR_LIPOPROTEIN"/>
    <property type="match status" value="1"/>
</dbReference>
<evidence type="ECO:0000313" key="3">
    <source>
        <dbReference type="Proteomes" id="UP001178281"/>
    </source>
</evidence>
<feature type="signal peptide" evidence="1">
    <location>
        <begin position="1"/>
        <end position="24"/>
    </location>
</feature>
<keyword evidence="3" id="KW-1185">Reference proteome</keyword>
<organism evidence="2 3">
    <name type="scientific">Tsukamurella strandjordii</name>
    <dbReference type="NCBI Taxonomy" id="147577"/>
    <lineage>
        <taxon>Bacteria</taxon>
        <taxon>Bacillati</taxon>
        <taxon>Actinomycetota</taxon>
        <taxon>Actinomycetes</taxon>
        <taxon>Mycobacteriales</taxon>
        <taxon>Tsukamurellaceae</taxon>
        <taxon>Tsukamurella</taxon>
    </lineage>
</organism>
<dbReference type="EMBL" id="JAUTIX010000009">
    <property type="protein sequence ID" value="MDP0400258.1"/>
    <property type="molecule type" value="Genomic_DNA"/>
</dbReference>
<dbReference type="SUPFAM" id="SSF53850">
    <property type="entry name" value="Periplasmic binding protein-like II"/>
    <property type="match status" value="1"/>
</dbReference>